<feature type="region of interest" description="Disordered" evidence="1">
    <location>
        <begin position="74"/>
        <end position="94"/>
    </location>
</feature>
<feature type="non-terminal residue" evidence="2">
    <location>
        <position position="1"/>
    </location>
</feature>
<evidence type="ECO:0000256" key="1">
    <source>
        <dbReference type="SAM" id="MobiDB-lite"/>
    </source>
</evidence>
<dbReference type="AlphaFoldDB" id="A0A812WG20"/>
<organism evidence="2 3">
    <name type="scientific">Symbiodinium necroappetens</name>
    <dbReference type="NCBI Taxonomy" id="1628268"/>
    <lineage>
        <taxon>Eukaryota</taxon>
        <taxon>Sar</taxon>
        <taxon>Alveolata</taxon>
        <taxon>Dinophyceae</taxon>
        <taxon>Suessiales</taxon>
        <taxon>Symbiodiniaceae</taxon>
        <taxon>Symbiodinium</taxon>
    </lineage>
</organism>
<dbReference type="Proteomes" id="UP000601435">
    <property type="component" value="Unassembled WGS sequence"/>
</dbReference>
<gene>
    <name evidence="2" type="primary">DUSP12</name>
    <name evidence="2" type="ORF">SNEC2469_LOCUS19347</name>
</gene>
<feature type="region of interest" description="Disordered" evidence="1">
    <location>
        <begin position="243"/>
        <end position="282"/>
    </location>
</feature>
<proteinExistence type="predicted"/>
<evidence type="ECO:0000313" key="2">
    <source>
        <dbReference type="EMBL" id="CAE7674792.1"/>
    </source>
</evidence>
<evidence type="ECO:0000313" key="3">
    <source>
        <dbReference type="Proteomes" id="UP000601435"/>
    </source>
</evidence>
<feature type="compositionally biased region" description="Polar residues" evidence="1">
    <location>
        <begin position="80"/>
        <end position="93"/>
    </location>
</feature>
<sequence length="282" mass="30975">LIESSTHALELGKRQQYHALAATVSLNVANRQIEVNLRLCSVPALQSDGYFFLVALNLVRGDIFDAESMDPGAISAGEGNDSSPSDTSPTHFESASFGGELAAPLNKHLQFHARNKETANAFSSVCVTFDSRTLEVSNLRVSLNIGSWKQSDRTFLKNCILEDVWPGFSSWLKSWGQGQVTNSPPPIVLFRFPQLLRMRNVLAARQSDLKKCRGEDGRPTGEICLRLRDIRLRKVLRRGKVKKRSDSVASRESMCSATAAVQSPNSGRKSRLADVSGELPSS</sequence>
<protein>
    <submittedName>
        <fullName evidence="2">DUSP12 protein</fullName>
    </submittedName>
</protein>
<reference evidence="2" key="1">
    <citation type="submission" date="2021-02" db="EMBL/GenBank/DDBJ databases">
        <authorList>
            <person name="Dougan E. K."/>
            <person name="Rhodes N."/>
            <person name="Thang M."/>
            <person name="Chan C."/>
        </authorList>
    </citation>
    <scope>NUCLEOTIDE SEQUENCE</scope>
</reference>
<comment type="caution">
    <text evidence="2">The sequence shown here is derived from an EMBL/GenBank/DDBJ whole genome shotgun (WGS) entry which is preliminary data.</text>
</comment>
<dbReference type="EMBL" id="CAJNJA010033110">
    <property type="protein sequence ID" value="CAE7674792.1"/>
    <property type="molecule type" value="Genomic_DNA"/>
</dbReference>
<name>A0A812WG20_9DINO</name>
<keyword evidence="3" id="KW-1185">Reference proteome</keyword>
<dbReference type="OrthoDB" id="415307at2759"/>
<feature type="compositionally biased region" description="Polar residues" evidence="1">
    <location>
        <begin position="247"/>
        <end position="267"/>
    </location>
</feature>
<accession>A0A812WG20</accession>